<evidence type="ECO:0000256" key="13">
    <source>
        <dbReference type="ARBA" id="ARBA00029437"/>
    </source>
</evidence>
<dbReference type="NCBIfam" id="TIGR00110">
    <property type="entry name" value="ilvD"/>
    <property type="match status" value="1"/>
</dbReference>
<proteinExistence type="inferred from homology"/>
<dbReference type="PANTHER" id="PTHR21000">
    <property type="entry name" value="DIHYDROXY-ACID DEHYDRATASE DAD"/>
    <property type="match status" value="1"/>
</dbReference>
<keyword evidence="4 15" id="KW-0001">2Fe-2S</keyword>
<comment type="function">
    <text evidence="15">Functions in the biosynthesis of branched-chain amino acids. Catalyzes the dehydration of (2R,3R)-2,3-dihydroxy-3-methylpentanoate (2,3-dihydroxy-3-methylvalerate) into 2-oxo-3-methylpentanoate (2-oxo-3-methylvalerate) and of (2R)-2,3-dihydroxy-3-methylbutanoate (2,3-dihydroxyisovalerate) into 2-oxo-3-methylbutanoate (2-oxoisovalerate), the penultimate precursor to L-isoleucine and L-valine, respectively.</text>
</comment>
<evidence type="ECO:0000256" key="5">
    <source>
        <dbReference type="ARBA" id="ARBA00022723"/>
    </source>
</evidence>
<evidence type="ECO:0000256" key="8">
    <source>
        <dbReference type="ARBA" id="ARBA00023014"/>
    </source>
</evidence>
<dbReference type="EC" id="4.2.1.9" evidence="14 15"/>
<keyword evidence="7 15" id="KW-0408">Iron</keyword>
<dbReference type="Pfam" id="PF24877">
    <property type="entry name" value="ILV_EDD_C"/>
    <property type="match status" value="1"/>
</dbReference>
<accession>A0A2K8SUJ6</accession>
<evidence type="ECO:0000256" key="11">
    <source>
        <dbReference type="ARBA" id="ARBA00029304"/>
    </source>
</evidence>
<evidence type="ECO:0000313" key="19">
    <source>
        <dbReference type="Proteomes" id="UP000232003"/>
    </source>
</evidence>
<keyword evidence="5 15" id="KW-0479">Metal-binding</keyword>
<evidence type="ECO:0000256" key="9">
    <source>
        <dbReference type="ARBA" id="ARBA00023239"/>
    </source>
</evidence>
<dbReference type="AlphaFoldDB" id="A0A2K8SUJ6"/>
<feature type="domain" description="Dihydroxy-acid/6-phosphogluconate dehydratase N-terminal" evidence="16">
    <location>
        <begin position="41"/>
        <end position="357"/>
    </location>
</feature>
<keyword evidence="6 15" id="KW-0460">Magnesium</keyword>
<dbReference type="InterPro" id="IPR037237">
    <property type="entry name" value="IlvD/EDD_N"/>
</dbReference>
<dbReference type="Proteomes" id="UP000232003">
    <property type="component" value="Chromosome"/>
</dbReference>
<dbReference type="InterPro" id="IPR020558">
    <property type="entry name" value="DiOHA_6PGluconate_deHydtase_CS"/>
</dbReference>
<dbReference type="Pfam" id="PF00920">
    <property type="entry name" value="ILVD_EDD_N"/>
    <property type="match status" value="1"/>
</dbReference>
<evidence type="ECO:0000256" key="4">
    <source>
        <dbReference type="ARBA" id="ARBA00022714"/>
    </source>
</evidence>
<evidence type="ECO:0000256" key="6">
    <source>
        <dbReference type="ARBA" id="ARBA00022842"/>
    </source>
</evidence>
<dbReference type="InterPro" id="IPR042096">
    <property type="entry name" value="Dihydro-acid_dehy_C"/>
</dbReference>
<keyword evidence="3 15" id="KW-0028">Amino-acid biosynthesis</keyword>
<evidence type="ECO:0000259" key="16">
    <source>
        <dbReference type="Pfam" id="PF00920"/>
    </source>
</evidence>
<dbReference type="NCBIfam" id="NF002068">
    <property type="entry name" value="PRK00911.1"/>
    <property type="match status" value="1"/>
</dbReference>
<dbReference type="InterPro" id="IPR000581">
    <property type="entry name" value="ILV_EDD_N"/>
</dbReference>
<comment type="catalytic activity">
    <reaction evidence="15">
        <text>(2R,3R)-2,3-dihydroxy-3-methylpentanoate = (S)-3-methyl-2-oxopentanoate + H2O</text>
        <dbReference type="Rhea" id="RHEA:27694"/>
        <dbReference type="ChEBI" id="CHEBI:15377"/>
        <dbReference type="ChEBI" id="CHEBI:35146"/>
        <dbReference type="ChEBI" id="CHEBI:49258"/>
        <dbReference type="EC" id="4.2.1.9"/>
    </reaction>
</comment>
<dbReference type="PANTHER" id="PTHR21000:SF5">
    <property type="entry name" value="DIHYDROXY-ACID DEHYDRATASE, MITOCHONDRIAL"/>
    <property type="match status" value="1"/>
</dbReference>
<dbReference type="SUPFAM" id="SSF52016">
    <property type="entry name" value="LeuD/IlvD-like"/>
    <property type="match status" value="1"/>
</dbReference>
<dbReference type="GO" id="GO:0009097">
    <property type="term" value="P:isoleucine biosynthetic process"/>
    <property type="evidence" value="ECO:0007669"/>
    <property type="project" value="UniProtKB-UniRule"/>
</dbReference>
<evidence type="ECO:0000256" key="1">
    <source>
        <dbReference type="ARBA" id="ARBA00001946"/>
    </source>
</evidence>
<evidence type="ECO:0000256" key="15">
    <source>
        <dbReference type="HAMAP-Rule" id="MF_00012"/>
    </source>
</evidence>
<dbReference type="UniPathway" id="UPA00049">
    <property type="reaction ID" value="UER00061"/>
</dbReference>
<dbReference type="SUPFAM" id="SSF143975">
    <property type="entry name" value="IlvD/EDD N-terminal domain-like"/>
    <property type="match status" value="1"/>
</dbReference>
<dbReference type="Gene3D" id="3.50.30.80">
    <property type="entry name" value="IlvD/EDD C-terminal domain-like"/>
    <property type="match status" value="1"/>
</dbReference>
<dbReference type="GO" id="GO:0004160">
    <property type="term" value="F:dihydroxy-acid dehydratase activity"/>
    <property type="evidence" value="ECO:0007669"/>
    <property type="project" value="UniProtKB-UniRule"/>
</dbReference>
<evidence type="ECO:0000256" key="3">
    <source>
        <dbReference type="ARBA" id="ARBA00022605"/>
    </source>
</evidence>
<feature type="binding site" evidence="15">
    <location>
        <position position="88"/>
    </location>
    <ligand>
        <name>Mg(2+)</name>
        <dbReference type="ChEBI" id="CHEBI:18420"/>
    </ligand>
</feature>
<feature type="domain" description="Dihydroxy-acid/6-phosphogluconate dehydratase C-terminal" evidence="17">
    <location>
        <begin position="371"/>
        <end position="560"/>
    </location>
</feature>
<dbReference type="GO" id="GO:0051537">
    <property type="term" value="F:2 iron, 2 sulfur cluster binding"/>
    <property type="evidence" value="ECO:0007669"/>
    <property type="project" value="UniProtKB-UniRule"/>
</dbReference>
<keyword evidence="9 15" id="KW-0456">Lyase</keyword>
<comment type="similarity">
    <text evidence="2 15">Belongs to the IlvD/Edd family.</text>
</comment>
<sequence length="569" mass="60012">MDEKTISSENFRSKVVTQGVQRSPNRAMLRAVGFQDEDFNKAIVGVANAYSTITPCNMGINQLALIAEAGIKLAGAMPQMFGTITISDGISMGTEGMKYSLVSREVIADSIETACNGQSMDSVIAIGGCDKNMPGAMIAMARMNIPAIFVYGGTIKPGHYQGRDLTLVSSFEAVGEYSAGKIDDTELMEVERRACPGAGSCGGMYTANTMSSAFEAMGMSLPYSSTMAAEDDEKADSTEESAKVLVEAIRNQLLPRQIITRKSIENAISVIMAVGGSTNAVLHFLAIARAADVELNLDDFETIRGRVPVLCDLKPSGRYVATDLHQAGGIPQVMKMLLIQGLLHGDCITITGKTIAEILADVPDEPPTNQDVIRPWNNPMYAQGHLAILKGNLATEGAVAKIAGVKNPSITGTARVFDSEEECLDAILAGKIKAGDVIIVRYEGPIGGPGMREMLAPTSALIGAGLGDAVGLITDGRFSGGTYGMVVGHVAPEAAVGGAIALVEEGDSITIDAPARLLQINISDTELASRRAKWQPRPPRYTKGILAKYAKLVSSSSVGAVTDLDLFNE</sequence>
<evidence type="ECO:0000256" key="14">
    <source>
        <dbReference type="ARBA" id="ARBA00029490"/>
    </source>
</evidence>
<dbReference type="PROSITE" id="PS00886">
    <property type="entry name" value="ILVD_EDD_1"/>
    <property type="match status" value="1"/>
</dbReference>
<dbReference type="GO" id="GO:0009099">
    <property type="term" value="P:L-valine biosynthetic process"/>
    <property type="evidence" value="ECO:0007669"/>
    <property type="project" value="UniProtKB-UniRule"/>
</dbReference>
<dbReference type="HAMAP" id="MF_00012">
    <property type="entry name" value="IlvD"/>
    <property type="match status" value="1"/>
</dbReference>
<dbReference type="RefSeq" id="WP_100900197.1">
    <property type="nucleotide sequence ID" value="NZ_CAWNNC010000001.1"/>
</dbReference>
<dbReference type="OrthoDB" id="9807077at2"/>
<evidence type="ECO:0000256" key="12">
    <source>
        <dbReference type="ARBA" id="ARBA00029436"/>
    </source>
</evidence>
<evidence type="ECO:0000256" key="7">
    <source>
        <dbReference type="ARBA" id="ARBA00023004"/>
    </source>
</evidence>
<feature type="modified residue" description="N6-carboxylysine" evidence="15">
    <location>
        <position position="131"/>
    </location>
</feature>
<evidence type="ECO:0000256" key="10">
    <source>
        <dbReference type="ARBA" id="ARBA00023304"/>
    </source>
</evidence>
<comment type="catalytic activity">
    <reaction evidence="11">
        <text>(2R)-2,3-dihydroxy-3-methylbutanoate = 3-methyl-2-oxobutanoate + H2O</text>
        <dbReference type="Rhea" id="RHEA:24809"/>
        <dbReference type="ChEBI" id="CHEBI:11851"/>
        <dbReference type="ChEBI" id="CHEBI:15377"/>
        <dbReference type="ChEBI" id="CHEBI:49072"/>
        <dbReference type="EC" id="4.2.1.9"/>
    </reaction>
    <physiologicalReaction direction="left-to-right" evidence="11">
        <dbReference type="Rhea" id="RHEA:24810"/>
    </physiologicalReaction>
</comment>
<keyword evidence="10 15" id="KW-0100">Branched-chain amino acid biosynthesis</keyword>
<reference evidence="18 19" key="1">
    <citation type="submission" date="2017-11" db="EMBL/GenBank/DDBJ databases">
        <title>Complete genome of a free-living desiccation-tolerant cyanobacterium and its photosynthetic adaptation to extreme terrestrial habitat.</title>
        <authorList>
            <person name="Shang J."/>
        </authorList>
    </citation>
    <scope>NUCLEOTIDE SEQUENCE [LARGE SCALE GENOMIC DNA]</scope>
    <source>
        <strain evidence="18 19">CCNUN1</strain>
    </source>
</reference>
<evidence type="ECO:0000256" key="2">
    <source>
        <dbReference type="ARBA" id="ARBA00006486"/>
    </source>
</evidence>
<comment type="caution">
    <text evidence="15">Lacks conserved residue(s) required for the propagation of feature annotation.</text>
</comment>
<keyword evidence="19" id="KW-1185">Reference proteome</keyword>
<dbReference type="KEGG" id="nfl:COO91_05075"/>
<organism evidence="18 19">
    <name type="scientific">Nostoc flagelliforme CCNUN1</name>
    <dbReference type="NCBI Taxonomy" id="2038116"/>
    <lineage>
        <taxon>Bacteria</taxon>
        <taxon>Bacillati</taxon>
        <taxon>Cyanobacteriota</taxon>
        <taxon>Cyanophyceae</taxon>
        <taxon>Nostocales</taxon>
        <taxon>Nostocaceae</taxon>
        <taxon>Nostoc</taxon>
    </lineage>
</organism>
<feature type="binding site" description="via carbamate group" evidence="15">
    <location>
        <position position="131"/>
    </location>
    <ligand>
        <name>Mg(2+)</name>
        <dbReference type="ChEBI" id="CHEBI:18420"/>
    </ligand>
</feature>
<comment type="cofactor">
    <cofactor evidence="15">
        <name>[2Fe-2S] cluster</name>
        <dbReference type="ChEBI" id="CHEBI:190135"/>
    </cofactor>
    <text evidence="15">Binds 1 [2Fe-2S] cluster per subunit. This cluster acts as a Lewis acid cofactor.</text>
</comment>
<evidence type="ECO:0000259" key="17">
    <source>
        <dbReference type="Pfam" id="PF24877"/>
    </source>
</evidence>
<evidence type="ECO:0000313" key="18">
    <source>
        <dbReference type="EMBL" id="AUB39087.1"/>
    </source>
</evidence>
<comment type="pathway">
    <text evidence="13 15">Amino-acid biosynthesis; L-isoleucine biosynthesis; L-isoleucine from 2-oxobutanoate: step 3/4.</text>
</comment>
<comment type="subunit">
    <text evidence="15">Homodimer.</text>
</comment>
<dbReference type="EMBL" id="CP024785">
    <property type="protein sequence ID" value="AUB39087.1"/>
    <property type="molecule type" value="Genomic_DNA"/>
</dbReference>
<comment type="pathway">
    <text evidence="12 15">Amino-acid biosynthesis; L-valine biosynthesis; L-valine from pyruvate: step 3/4.</text>
</comment>
<dbReference type="FunFam" id="3.50.30.80:FF:000001">
    <property type="entry name" value="Dihydroxy-acid dehydratase"/>
    <property type="match status" value="1"/>
</dbReference>
<dbReference type="InterPro" id="IPR056740">
    <property type="entry name" value="ILV_EDD_C"/>
</dbReference>
<feature type="binding site" evidence="15">
    <location>
        <position position="56"/>
    </location>
    <ligand>
        <name>[2Fe-2S] cluster</name>
        <dbReference type="ChEBI" id="CHEBI:190135"/>
    </ligand>
</feature>
<feature type="binding site" evidence="15">
    <location>
        <position position="453"/>
    </location>
    <ligand>
        <name>Mg(2+)</name>
        <dbReference type="ChEBI" id="CHEBI:18420"/>
    </ligand>
</feature>
<dbReference type="GO" id="GO:0000287">
    <property type="term" value="F:magnesium ion binding"/>
    <property type="evidence" value="ECO:0007669"/>
    <property type="project" value="UniProtKB-UniRule"/>
</dbReference>
<comment type="cofactor">
    <cofactor evidence="1 15">
        <name>Mg(2+)</name>
        <dbReference type="ChEBI" id="CHEBI:18420"/>
    </cofactor>
</comment>
<gene>
    <name evidence="15" type="primary">ilvD</name>
    <name evidence="18" type="ORF">COO91_05075</name>
</gene>
<feature type="binding site" evidence="15">
    <location>
        <position position="130"/>
    </location>
    <ligand>
        <name>Mg(2+)</name>
        <dbReference type="ChEBI" id="CHEBI:18420"/>
    </ligand>
</feature>
<protein>
    <recommendedName>
        <fullName evidence="14 15">Dihydroxy-acid dehydratase</fullName>
        <shortName evidence="15">DAD</shortName>
        <ecNumber evidence="14 15">4.2.1.9</ecNumber>
    </recommendedName>
</protein>
<dbReference type="InterPro" id="IPR050165">
    <property type="entry name" value="DHAD_IlvD/Edd"/>
</dbReference>
<dbReference type="UniPathway" id="UPA00047">
    <property type="reaction ID" value="UER00057"/>
</dbReference>
<keyword evidence="8 15" id="KW-0411">Iron-sulfur</keyword>
<dbReference type="InterPro" id="IPR004404">
    <property type="entry name" value="DihydroxyA_deHydtase"/>
</dbReference>
<feature type="active site" description="Proton acceptor" evidence="15">
    <location>
        <position position="479"/>
    </location>
</feature>
<name>A0A2K8SUJ6_9NOSO</name>
<dbReference type="PROSITE" id="PS00887">
    <property type="entry name" value="ILVD_EDD_2"/>
    <property type="match status" value="1"/>
</dbReference>